<dbReference type="Proteomes" id="UP000218113">
    <property type="component" value="Unassembled WGS sequence"/>
</dbReference>
<dbReference type="PIRSF" id="PIRSF000524">
    <property type="entry name" value="SPT"/>
    <property type="match status" value="1"/>
</dbReference>
<comment type="caution">
    <text evidence="8">The sequence shown here is derived from an EMBL/GenBank/DDBJ whole genome shotgun (WGS) entry which is preliminary data.</text>
</comment>
<keyword evidence="4 6" id="KW-0663">Pyridoxal phosphate</keyword>
<dbReference type="InterPro" id="IPR024169">
    <property type="entry name" value="SP_NH2Trfase/AEP_transaminase"/>
</dbReference>
<dbReference type="InterPro" id="IPR000192">
    <property type="entry name" value="Aminotrans_V_dom"/>
</dbReference>
<dbReference type="InterPro" id="IPR015422">
    <property type="entry name" value="PyrdxlP-dep_Trfase_small"/>
</dbReference>
<evidence type="ECO:0000256" key="5">
    <source>
        <dbReference type="PIRSR" id="PIRSR000524-1"/>
    </source>
</evidence>
<dbReference type="Pfam" id="PF00266">
    <property type="entry name" value="Aminotran_5"/>
    <property type="match status" value="1"/>
</dbReference>
<feature type="domain" description="Aminotransferase class V" evidence="7">
    <location>
        <begin position="40"/>
        <end position="213"/>
    </location>
</feature>
<evidence type="ECO:0000256" key="4">
    <source>
        <dbReference type="ARBA" id="ARBA00022898"/>
    </source>
</evidence>
<feature type="binding site" evidence="5">
    <location>
        <position position="342"/>
    </location>
    <ligand>
        <name>substrate</name>
    </ligand>
</feature>
<keyword evidence="2 8" id="KW-0032">Aminotransferase</keyword>
<protein>
    <submittedName>
        <fullName evidence="8">2-aminoethylphosphonate--pyruvate aminotransferase</fullName>
    </submittedName>
</protein>
<organism evidence="8 9">
    <name type="scientific">SAR324 cluster bacterium</name>
    <dbReference type="NCBI Taxonomy" id="2024889"/>
    <lineage>
        <taxon>Bacteria</taxon>
        <taxon>Deltaproteobacteria</taxon>
        <taxon>SAR324 cluster</taxon>
    </lineage>
</organism>
<reference evidence="9" key="1">
    <citation type="submission" date="2017-08" db="EMBL/GenBank/DDBJ databases">
        <title>A dynamic microbial community with high functional redundancy inhabits the cold, oxic subseafloor aquifer.</title>
        <authorList>
            <person name="Tully B.J."/>
            <person name="Wheat C.G."/>
            <person name="Glazer B.T."/>
            <person name="Huber J.A."/>
        </authorList>
    </citation>
    <scope>NUCLEOTIDE SEQUENCE [LARGE SCALE GENOMIC DNA]</scope>
</reference>
<dbReference type="InterPro" id="IPR015424">
    <property type="entry name" value="PyrdxlP-dep_Trfase"/>
</dbReference>
<evidence type="ECO:0000313" key="8">
    <source>
        <dbReference type="EMBL" id="PCI29431.1"/>
    </source>
</evidence>
<gene>
    <name evidence="8" type="ORF">COB67_04030</name>
</gene>
<dbReference type="AlphaFoldDB" id="A0A2A4T7W1"/>
<comment type="cofactor">
    <cofactor evidence="1 6">
        <name>pyridoxal 5'-phosphate</name>
        <dbReference type="ChEBI" id="CHEBI:597326"/>
    </cofactor>
</comment>
<keyword evidence="8" id="KW-0670">Pyruvate</keyword>
<dbReference type="EMBL" id="NVSR01000014">
    <property type="protein sequence ID" value="PCI29431.1"/>
    <property type="molecule type" value="Genomic_DNA"/>
</dbReference>
<evidence type="ECO:0000256" key="2">
    <source>
        <dbReference type="ARBA" id="ARBA00022576"/>
    </source>
</evidence>
<accession>A0A2A4T7W1</accession>
<evidence type="ECO:0000256" key="6">
    <source>
        <dbReference type="PIRSR" id="PIRSR000524-50"/>
    </source>
</evidence>
<evidence type="ECO:0000313" key="9">
    <source>
        <dbReference type="Proteomes" id="UP000218113"/>
    </source>
</evidence>
<proteinExistence type="predicted"/>
<keyword evidence="3 8" id="KW-0808">Transferase</keyword>
<evidence type="ECO:0000259" key="7">
    <source>
        <dbReference type="Pfam" id="PF00266"/>
    </source>
</evidence>
<dbReference type="InterPro" id="IPR015421">
    <property type="entry name" value="PyrdxlP-dep_Trfase_major"/>
</dbReference>
<dbReference type="Gene3D" id="3.40.640.10">
    <property type="entry name" value="Type I PLP-dependent aspartate aminotransferase-like (Major domain)"/>
    <property type="match status" value="1"/>
</dbReference>
<name>A0A2A4T7W1_9DELT</name>
<dbReference type="Gene3D" id="3.90.1150.10">
    <property type="entry name" value="Aspartate Aminotransferase, domain 1"/>
    <property type="match status" value="1"/>
</dbReference>
<dbReference type="PANTHER" id="PTHR42778:SF1">
    <property type="entry name" value="2-AMINOETHYLPHOSPHONATE--PYRUVATE TRANSAMINASE"/>
    <property type="match status" value="1"/>
</dbReference>
<evidence type="ECO:0000256" key="1">
    <source>
        <dbReference type="ARBA" id="ARBA00001933"/>
    </source>
</evidence>
<dbReference type="PANTHER" id="PTHR42778">
    <property type="entry name" value="2-AMINOETHYLPHOSPHONATE--PYRUVATE TRANSAMINASE"/>
    <property type="match status" value="1"/>
</dbReference>
<sequence>MKRVSLTPAVFHLPEKVNAIAREYGKQPIVPRGPLLKPILDRVRSKLVSSIGAADSHEAVIFTSAGSGAIAAAMGSCVDERGILIVSNGAYGERQVAFAEQLDLKVVHYALEYGEKPDLEQIEALVQKEGVGALGLVYGATSTCSVNPVNEIGALAHRLNLRFIVDGISAIYVEELDLKEAHIDVLISSVNKGLHAPPGMGFVIVEKSYLNLLAKQKAKIPYFDIGALWKKQASGGHLFTIDPRSLLETEAALDDLEARGGVSARIATYQERTQLLREGYKKLGLRIFEKEGMPLENIGTALYLPEGIEFEALSDLLANWEENDECYEIYSAQGALSDKVFRIFNMGDYDLDTYRRFLHALEVCLNKLSK</sequence>
<feature type="modified residue" description="N6-(pyridoxal phosphate)lysine" evidence="6">
    <location>
        <position position="192"/>
    </location>
</feature>
<dbReference type="GO" id="GO:0008483">
    <property type="term" value="F:transaminase activity"/>
    <property type="evidence" value="ECO:0007669"/>
    <property type="project" value="UniProtKB-KW"/>
</dbReference>
<evidence type="ECO:0000256" key="3">
    <source>
        <dbReference type="ARBA" id="ARBA00022679"/>
    </source>
</evidence>
<dbReference type="SUPFAM" id="SSF53383">
    <property type="entry name" value="PLP-dependent transferases"/>
    <property type="match status" value="1"/>
</dbReference>